<evidence type="ECO:0000313" key="11">
    <source>
        <dbReference type="EMBL" id="NRT21040.1"/>
    </source>
</evidence>
<keyword evidence="5" id="KW-0997">Cell inner membrane</keyword>
<dbReference type="NCBIfam" id="TIGR01352">
    <property type="entry name" value="tonB_Cterm"/>
    <property type="match status" value="1"/>
</dbReference>
<evidence type="ECO:0000259" key="10">
    <source>
        <dbReference type="PROSITE" id="PS52015"/>
    </source>
</evidence>
<sequence>METEFLDSLRAVEKWYFAPQKVRGIASFSNLRRRLRDGETTIYYDNGSVKRRTTYRAGDAQEESAYYPNGKLRRHRIFGKEAVAESKCFDEHGTPLNCDTLAWQIKCPPRPATPSEYMSIRYPTKALKLGIEGEVRVEFMVDRFGRLVDVWVVESPSVLLNEEAIAAIKRVKKWYNVIVDCEPIDTLFTLPVTFHIE</sequence>
<dbReference type="SUPFAM" id="SSF82185">
    <property type="entry name" value="Histone H3 K4-specific methyltransferase SET7/9 N-terminal domain"/>
    <property type="match status" value="1"/>
</dbReference>
<comment type="subcellular location">
    <subcellularLocation>
        <location evidence="1">Cell inner membrane</location>
        <topology evidence="1">Single-pass membrane protein</topology>
        <orientation evidence="1">Periplasmic side</orientation>
    </subcellularLocation>
</comment>
<evidence type="ECO:0000256" key="6">
    <source>
        <dbReference type="ARBA" id="ARBA00022692"/>
    </source>
</evidence>
<dbReference type="InterPro" id="IPR003538">
    <property type="entry name" value="TonB"/>
</dbReference>
<keyword evidence="6" id="KW-0812">Transmembrane</keyword>
<comment type="similarity">
    <text evidence="2">Belongs to the TonB family.</text>
</comment>
<dbReference type="InterPro" id="IPR051045">
    <property type="entry name" value="TonB-dependent_transducer"/>
</dbReference>
<dbReference type="Pfam" id="PF07661">
    <property type="entry name" value="MORN_2"/>
    <property type="match status" value="2"/>
</dbReference>
<dbReference type="Pfam" id="PF03544">
    <property type="entry name" value="TonB_C"/>
    <property type="match status" value="1"/>
</dbReference>
<dbReference type="InterPro" id="IPR006260">
    <property type="entry name" value="TonB/TolA_C"/>
</dbReference>
<dbReference type="Proteomes" id="UP000779507">
    <property type="component" value="Unassembled WGS sequence"/>
</dbReference>
<keyword evidence="8" id="KW-1133">Transmembrane helix</keyword>
<keyword evidence="12" id="KW-1185">Reference proteome</keyword>
<evidence type="ECO:0000256" key="5">
    <source>
        <dbReference type="ARBA" id="ARBA00022519"/>
    </source>
</evidence>
<dbReference type="EMBL" id="JABSNP010000024">
    <property type="protein sequence ID" value="NRT21040.1"/>
    <property type="molecule type" value="Genomic_DNA"/>
</dbReference>
<evidence type="ECO:0000256" key="9">
    <source>
        <dbReference type="ARBA" id="ARBA00023136"/>
    </source>
</evidence>
<dbReference type="PANTHER" id="PTHR33446">
    <property type="entry name" value="PROTEIN TONB-RELATED"/>
    <property type="match status" value="1"/>
</dbReference>
<dbReference type="Gene3D" id="3.30.1150.10">
    <property type="match status" value="1"/>
</dbReference>
<evidence type="ECO:0000256" key="4">
    <source>
        <dbReference type="ARBA" id="ARBA00022475"/>
    </source>
</evidence>
<reference evidence="11 12" key="1">
    <citation type="submission" date="2020-05" db="EMBL/GenBank/DDBJ databases">
        <title>Genomic Encyclopedia of Type Strains, Phase IV (KMG-V): Genome sequencing to study the core and pangenomes of soil and plant-associated prokaryotes.</title>
        <authorList>
            <person name="Whitman W."/>
        </authorList>
    </citation>
    <scope>NUCLEOTIDE SEQUENCE [LARGE SCALE GENOMIC DNA]</scope>
    <source>
        <strain evidence="11 12">9A</strain>
    </source>
</reference>
<dbReference type="PANTHER" id="PTHR33446:SF2">
    <property type="entry name" value="PROTEIN TONB"/>
    <property type="match status" value="1"/>
</dbReference>
<organism evidence="11 12">
    <name type="scientific">Hymenobacter caeli</name>
    <dbReference type="NCBI Taxonomy" id="2735894"/>
    <lineage>
        <taxon>Bacteria</taxon>
        <taxon>Pseudomonadati</taxon>
        <taxon>Bacteroidota</taxon>
        <taxon>Cytophagia</taxon>
        <taxon>Cytophagales</taxon>
        <taxon>Hymenobacteraceae</taxon>
        <taxon>Hymenobacter</taxon>
    </lineage>
</organism>
<dbReference type="Gene3D" id="3.90.930.1">
    <property type="match status" value="1"/>
</dbReference>
<dbReference type="RefSeq" id="WP_173811798.1">
    <property type="nucleotide sequence ID" value="NZ_JABSNP010000024.1"/>
</dbReference>
<evidence type="ECO:0000256" key="2">
    <source>
        <dbReference type="ARBA" id="ARBA00006555"/>
    </source>
</evidence>
<dbReference type="PRINTS" id="PR01374">
    <property type="entry name" value="TONBPROTEIN"/>
</dbReference>
<evidence type="ECO:0000256" key="1">
    <source>
        <dbReference type="ARBA" id="ARBA00004383"/>
    </source>
</evidence>
<name>A0ABX2FV21_9BACT</name>
<comment type="caution">
    <text evidence="11">The sequence shown here is derived from an EMBL/GenBank/DDBJ whole genome shotgun (WGS) entry which is preliminary data.</text>
</comment>
<dbReference type="InterPro" id="IPR037682">
    <property type="entry name" value="TonB_C"/>
</dbReference>
<accession>A0ABX2FV21</accession>
<dbReference type="PROSITE" id="PS52015">
    <property type="entry name" value="TONB_CTD"/>
    <property type="match status" value="1"/>
</dbReference>
<proteinExistence type="inferred from homology"/>
<evidence type="ECO:0000313" key="12">
    <source>
        <dbReference type="Proteomes" id="UP000779507"/>
    </source>
</evidence>
<dbReference type="SUPFAM" id="SSF74653">
    <property type="entry name" value="TolA/TonB C-terminal domain"/>
    <property type="match status" value="1"/>
</dbReference>
<keyword evidence="4" id="KW-1003">Cell membrane</keyword>
<feature type="domain" description="TonB C-terminal" evidence="10">
    <location>
        <begin position="107"/>
        <end position="197"/>
    </location>
</feature>
<protein>
    <submittedName>
        <fullName evidence="11">TonB family protein</fullName>
    </submittedName>
</protein>
<keyword evidence="3" id="KW-0813">Transport</keyword>
<keyword evidence="7" id="KW-0653">Protein transport</keyword>
<evidence type="ECO:0000256" key="8">
    <source>
        <dbReference type="ARBA" id="ARBA00022989"/>
    </source>
</evidence>
<keyword evidence="9" id="KW-0472">Membrane</keyword>
<gene>
    <name evidence="11" type="ORF">HNP98_003885</name>
</gene>
<dbReference type="InterPro" id="IPR011652">
    <property type="entry name" value="MORN_2"/>
</dbReference>
<evidence type="ECO:0000256" key="3">
    <source>
        <dbReference type="ARBA" id="ARBA00022448"/>
    </source>
</evidence>
<evidence type="ECO:0000256" key="7">
    <source>
        <dbReference type="ARBA" id="ARBA00022927"/>
    </source>
</evidence>